<sequence>MRTSDTRSFSAGVKEELIRLPLGKSCCMLSEISALTQTSGHLSFRGGGWISVSYRLDNAGTARRLFQLLKMRLGAAPKLHFVQTSQLGGRRSCVLTLGTDDTRALLNALHMAEEDENGQLHLKHTVPRHPMTRQCCRRAFLRGAFLGAGTMTNPEKGYHFEWKADDRLADTLEKLLEKCELPYHSYLRKGQRIIYLKDAQQISDMLAIMGAGSSVLDMENIRINKQLRAAATRAANCDEHNSEKMLDAGQKQAEAIRRISLARGLFTLPPALREVARLRVENPDMSLQELGEMMDPPVGKSGVNHRLRRLMEIAQQVEKEYGKGGEEG</sequence>
<reference evidence="1" key="1">
    <citation type="submission" date="2021-01" db="EMBL/GenBank/DDBJ databases">
        <title>Complete genome sequence of Clostridiales bacterium R-7.</title>
        <authorList>
            <person name="Mahoney-Kurpe S.C."/>
            <person name="Palevich N."/>
            <person name="Koike S."/>
            <person name="Moon C.D."/>
            <person name="Attwood G.T."/>
        </authorList>
    </citation>
    <scope>NUCLEOTIDE SEQUENCE</scope>
    <source>
        <strain evidence="1">R-7</strain>
    </source>
</reference>
<organism evidence="1 2">
    <name type="scientific">Aristaeella hokkaidonensis</name>
    <dbReference type="NCBI Taxonomy" id="3046382"/>
    <lineage>
        <taxon>Bacteria</taxon>
        <taxon>Bacillati</taxon>
        <taxon>Bacillota</taxon>
        <taxon>Clostridia</taxon>
        <taxon>Eubacteriales</taxon>
        <taxon>Aristaeellaceae</taxon>
        <taxon>Aristaeella</taxon>
    </lineage>
</organism>
<gene>
    <name evidence="1" type="primary">whiA</name>
    <name evidence="1" type="ORF">JYE49_02440</name>
</gene>
<accession>A0AC61MXD2</accession>
<name>A0AC61MXD2_9FIRM</name>
<proteinExistence type="predicted"/>
<keyword evidence="1" id="KW-0238">DNA-binding</keyword>
<keyword evidence="2" id="KW-1185">Reference proteome</keyword>
<evidence type="ECO:0000313" key="1">
    <source>
        <dbReference type="EMBL" id="QUC67580.1"/>
    </source>
</evidence>
<dbReference type="EMBL" id="CP068393">
    <property type="protein sequence ID" value="QUC67580.1"/>
    <property type="molecule type" value="Genomic_DNA"/>
</dbReference>
<protein>
    <submittedName>
        <fullName evidence="1">DNA-binding protein WhiA</fullName>
    </submittedName>
</protein>
<evidence type="ECO:0000313" key="2">
    <source>
        <dbReference type="Proteomes" id="UP000682782"/>
    </source>
</evidence>
<dbReference type="Proteomes" id="UP000682782">
    <property type="component" value="Chromosome"/>
</dbReference>